<proteinExistence type="predicted"/>
<sequence length="353" mass="37848">MSNLLPIIVIVGIGIVLVALTRRGVLSQRRAHLTLQSREASGPDRELVLRILRAIRTRNLTAVGAAVLGVVLAVVVHQGFTKAAGLPLVLAPGAAGVLSTLVFLWWPLPHEARSTSQLKHDQICADLTPRTKGMFGPGWGVALPSVLSAITVVGLLLGGIFSSPDERGLYRQLHYVTHSGASIDANSVVTENLVGYGSSGPFPGWYYGIPVGAVVVLGYMLTMWALNSNVRRPSLRSLELREFDKAVRTHNGYVLSTGFSALLCFQLVPLLAMAAISTYGASYNAIYEVGQRFDAGADIFRDPWLATLGWTMGGLCMLLLIIGVLLLGHLVGWMAAAYGTEVQHQSKGREMPA</sequence>
<evidence type="ECO:0000256" key="1">
    <source>
        <dbReference type="SAM" id="Phobius"/>
    </source>
</evidence>
<feature type="transmembrane region" description="Helical" evidence="1">
    <location>
        <begin position="310"/>
        <end position="339"/>
    </location>
</feature>
<dbReference type="EMBL" id="PNQX01000001">
    <property type="protein sequence ID" value="PMQ21681.1"/>
    <property type="molecule type" value="Genomic_DNA"/>
</dbReference>
<keyword evidence="1" id="KW-0812">Transmembrane</keyword>
<name>A0A2N7S6A7_9MICC</name>
<dbReference type="RefSeq" id="WP_013348285.1">
    <property type="nucleotide sequence ID" value="NZ_JBQDKG010000038.1"/>
</dbReference>
<feature type="transmembrane region" description="Helical" evidence="1">
    <location>
        <begin position="253"/>
        <end position="276"/>
    </location>
</feature>
<organism evidence="2 3">
    <name type="scientific">Glutamicibacter arilaitensis</name>
    <dbReference type="NCBI Taxonomy" id="256701"/>
    <lineage>
        <taxon>Bacteria</taxon>
        <taxon>Bacillati</taxon>
        <taxon>Actinomycetota</taxon>
        <taxon>Actinomycetes</taxon>
        <taxon>Micrococcales</taxon>
        <taxon>Micrococcaceae</taxon>
        <taxon>Glutamicibacter</taxon>
    </lineage>
</organism>
<feature type="transmembrane region" description="Helical" evidence="1">
    <location>
        <begin position="139"/>
        <end position="161"/>
    </location>
</feature>
<feature type="transmembrane region" description="Helical" evidence="1">
    <location>
        <begin position="6"/>
        <end position="25"/>
    </location>
</feature>
<dbReference type="GeneID" id="303184529"/>
<accession>A0A2N7S6A7</accession>
<feature type="transmembrane region" description="Helical" evidence="1">
    <location>
        <begin position="205"/>
        <end position="226"/>
    </location>
</feature>
<gene>
    <name evidence="2" type="ORF">CIK84_09180</name>
</gene>
<keyword evidence="1" id="KW-1133">Transmembrane helix</keyword>
<reference evidence="2 3" key="1">
    <citation type="journal article" date="2017" name="Elife">
        <title>Extensive horizontal gene transfer in cheese-associated bacteria.</title>
        <authorList>
            <person name="Bonham K.S."/>
            <person name="Wolfe B.E."/>
            <person name="Dutton R.J."/>
        </authorList>
    </citation>
    <scope>NUCLEOTIDE SEQUENCE [LARGE SCALE GENOMIC DNA]</scope>
    <source>
        <strain evidence="2 3">JB182</strain>
    </source>
</reference>
<evidence type="ECO:0000313" key="2">
    <source>
        <dbReference type="EMBL" id="PMQ21681.1"/>
    </source>
</evidence>
<dbReference type="AlphaFoldDB" id="A0A2N7S6A7"/>
<keyword evidence="1" id="KW-0472">Membrane</keyword>
<feature type="transmembrane region" description="Helical" evidence="1">
    <location>
        <begin position="86"/>
        <end position="106"/>
    </location>
</feature>
<evidence type="ECO:0000313" key="3">
    <source>
        <dbReference type="Proteomes" id="UP000235739"/>
    </source>
</evidence>
<dbReference type="Proteomes" id="UP000235739">
    <property type="component" value="Unassembled WGS sequence"/>
</dbReference>
<protein>
    <submittedName>
        <fullName evidence="2">Uncharacterized protein</fullName>
    </submittedName>
</protein>
<comment type="caution">
    <text evidence="2">The sequence shown here is derived from an EMBL/GenBank/DDBJ whole genome shotgun (WGS) entry which is preliminary data.</text>
</comment>
<feature type="transmembrane region" description="Helical" evidence="1">
    <location>
        <begin position="60"/>
        <end position="80"/>
    </location>
</feature>